<keyword evidence="3" id="KW-1185">Reference proteome</keyword>
<protein>
    <submittedName>
        <fullName evidence="2">Uncharacterized protein</fullName>
    </submittedName>
</protein>
<gene>
    <name evidence="2" type="ORF">NPIL_651421</name>
</gene>
<comment type="caution">
    <text evidence="2">The sequence shown here is derived from an EMBL/GenBank/DDBJ whole genome shotgun (WGS) entry which is preliminary data.</text>
</comment>
<evidence type="ECO:0000313" key="2">
    <source>
        <dbReference type="EMBL" id="GFS74748.1"/>
    </source>
</evidence>
<dbReference type="EMBL" id="BMAW01050330">
    <property type="protein sequence ID" value="GFS74748.1"/>
    <property type="molecule type" value="Genomic_DNA"/>
</dbReference>
<evidence type="ECO:0000256" key="1">
    <source>
        <dbReference type="SAM" id="MobiDB-lite"/>
    </source>
</evidence>
<sequence length="325" mass="35913">MKCPKCKRSLPPSSEPHAPTAKNPFKTQKRLNFHLVSVHSYGTTDREGAPHPIRAVTRQPTITDFISVGSPEILEICETAPPPRLLPSLWLLFHPLRPPSRCLNTLRPSGSGLICPSFSRDLPSRIRICHLPSSGGDLSDPAGGIPQIPSAPGATGPVPTFLTKFQRDWSDRVKGIGSAKELDEAYSQFIHAMGGKPSRRRSRSRNPIPKNKNSGRHQPGLPNYHLARQIPPNAVEDHFKQVFSEKPHDPSFKFLTYDDHVACHLVTDHMSPEEIWDKLRSLKNSAPGPDGIFYSNFKSLGPGAHGLTAFFNKVLDLSSVPSSWK</sequence>
<name>A0A8X6MRZ1_NEPPI</name>
<feature type="region of interest" description="Disordered" evidence="1">
    <location>
        <begin position="1"/>
        <end position="24"/>
    </location>
</feature>
<feature type="region of interest" description="Disordered" evidence="1">
    <location>
        <begin position="191"/>
        <end position="224"/>
    </location>
</feature>
<organism evidence="2 3">
    <name type="scientific">Nephila pilipes</name>
    <name type="common">Giant wood spider</name>
    <name type="synonym">Nephila maculata</name>
    <dbReference type="NCBI Taxonomy" id="299642"/>
    <lineage>
        <taxon>Eukaryota</taxon>
        <taxon>Metazoa</taxon>
        <taxon>Ecdysozoa</taxon>
        <taxon>Arthropoda</taxon>
        <taxon>Chelicerata</taxon>
        <taxon>Arachnida</taxon>
        <taxon>Araneae</taxon>
        <taxon>Araneomorphae</taxon>
        <taxon>Entelegynae</taxon>
        <taxon>Araneoidea</taxon>
        <taxon>Nephilidae</taxon>
        <taxon>Nephila</taxon>
    </lineage>
</organism>
<reference evidence="2" key="1">
    <citation type="submission" date="2020-08" db="EMBL/GenBank/DDBJ databases">
        <title>Multicomponent nature underlies the extraordinary mechanical properties of spider dragline silk.</title>
        <authorList>
            <person name="Kono N."/>
            <person name="Nakamura H."/>
            <person name="Mori M."/>
            <person name="Yoshida Y."/>
            <person name="Ohtoshi R."/>
            <person name="Malay A.D."/>
            <person name="Moran D.A.P."/>
            <person name="Tomita M."/>
            <person name="Numata K."/>
            <person name="Arakawa K."/>
        </authorList>
    </citation>
    <scope>NUCLEOTIDE SEQUENCE</scope>
</reference>
<dbReference type="AlphaFoldDB" id="A0A8X6MRZ1"/>
<accession>A0A8X6MRZ1</accession>
<proteinExistence type="predicted"/>
<evidence type="ECO:0000313" key="3">
    <source>
        <dbReference type="Proteomes" id="UP000887013"/>
    </source>
</evidence>
<dbReference type="Proteomes" id="UP000887013">
    <property type="component" value="Unassembled WGS sequence"/>
</dbReference>
<dbReference type="OrthoDB" id="6755785at2759"/>